<dbReference type="RefSeq" id="WP_136834744.1">
    <property type="nucleotide sequence ID" value="NZ_SWBQ01000001.1"/>
</dbReference>
<dbReference type="Proteomes" id="UP000307244">
    <property type="component" value="Unassembled WGS sequence"/>
</dbReference>
<protein>
    <recommendedName>
        <fullName evidence="3">ATP-binding protein</fullName>
    </recommendedName>
</protein>
<keyword evidence="2" id="KW-1185">Reference proteome</keyword>
<reference evidence="1 2" key="1">
    <citation type="submission" date="2019-04" db="EMBL/GenBank/DDBJ databases">
        <title>Pedobacter sp. RP-3-15 sp. nov., isolated from Arctic soil.</title>
        <authorList>
            <person name="Dahal R.H."/>
            <person name="Kim D.-U."/>
        </authorList>
    </citation>
    <scope>NUCLEOTIDE SEQUENCE [LARGE SCALE GENOMIC DNA]</scope>
    <source>
        <strain evidence="1 2">RP-3-15</strain>
    </source>
</reference>
<gene>
    <name evidence="1" type="ORF">FA047_04365</name>
</gene>
<dbReference type="Gene3D" id="3.30.565.10">
    <property type="entry name" value="Histidine kinase-like ATPase, C-terminal domain"/>
    <property type="match status" value="1"/>
</dbReference>
<evidence type="ECO:0000313" key="1">
    <source>
        <dbReference type="EMBL" id="TKC09333.1"/>
    </source>
</evidence>
<evidence type="ECO:0000313" key="2">
    <source>
        <dbReference type="Proteomes" id="UP000307244"/>
    </source>
</evidence>
<dbReference type="AlphaFoldDB" id="A0A4U1CPB5"/>
<dbReference type="EMBL" id="SWBQ01000001">
    <property type="protein sequence ID" value="TKC09333.1"/>
    <property type="molecule type" value="Genomic_DNA"/>
</dbReference>
<evidence type="ECO:0008006" key="3">
    <source>
        <dbReference type="Google" id="ProtNLM"/>
    </source>
</evidence>
<organism evidence="1 2">
    <name type="scientific">Pedobacter frigoris</name>
    <dbReference type="NCBI Taxonomy" id="2571272"/>
    <lineage>
        <taxon>Bacteria</taxon>
        <taxon>Pseudomonadati</taxon>
        <taxon>Bacteroidota</taxon>
        <taxon>Sphingobacteriia</taxon>
        <taxon>Sphingobacteriales</taxon>
        <taxon>Sphingobacteriaceae</taxon>
        <taxon>Pedobacter</taxon>
    </lineage>
</organism>
<dbReference type="OrthoDB" id="947656at2"/>
<name>A0A4U1CPB5_9SPHI</name>
<proteinExistence type="predicted"/>
<sequence length="176" mass="20734">MENSFPIIVELETPRNADDIFTFTKSVLEKILKYKDLDLAQQRRIKLILIELVTNSIKHSYDGTSQIKLVIDHPSLTIQKFEKGLQIEFSSSSQQIPFEDIDKTLKISFSEQNKHHIQTLDKYKFRFLNPYIEKGLNIEHMPEHFGFYIITLASDSFIYQYDPDVKENRYIVNINT</sequence>
<accession>A0A4U1CPB5</accession>
<dbReference type="InterPro" id="IPR036890">
    <property type="entry name" value="HATPase_C_sf"/>
</dbReference>
<comment type="caution">
    <text evidence="1">The sequence shown here is derived from an EMBL/GenBank/DDBJ whole genome shotgun (WGS) entry which is preliminary data.</text>
</comment>